<evidence type="ECO:0000313" key="3">
    <source>
        <dbReference type="EMBL" id="KAF7724075.1"/>
    </source>
</evidence>
<dbReference type="GO" id="GO:0016616">
    <property type="term" value="F:oxidoreductase activity, acting on the CH-OH group of donors, NAD or NADP as acceptor"/>
    <property type="evidence" value="ECO:0007669"/>
    <property type="project" value="TreeGrafter"/>
</dbReference>
<organism evidence="3 4">
    <name type="scientific">Apophysomyces ossiformis</name>
    <dbReference type="NCBI Taxonomy" id="679940"/>
    <lineage>
        <taxon>Eukaryota</taxon>
        <taxon>Fungi</taxon>
        <taxon>Fungi incertae sedis</taxon>
        <taxon>Mucoromycota</taxon>
        <taxon>Mucoromycotina</taxon>
        <taxon>Mucoromycetes</taxon>
        <taxon>Mucorales</taxon>
        <taxon>Mucorineae</taxon>
        <taxon>Mucoraceae</taxon>
        <taxon>Apophysomyces</taxon>
    </lineage>
</organism>
<evidence type="ECO:0000313" key="4">
    <source>
        <dbReference type="Proteomes" id="UP000605846"/>
    </source>
</evidence>
<protein>
    <submittedName>
        <fullName evidence="3">Uncharacterized protein</fullName>
    </submittedName>
</protein>
<proteinExistence type="inferred from homology"/>
<evidence type="ECO:0000256" key="1">
    <source>
        <dbReference type="ARBA" id="ARBA00006484"/>
    </source>
</evidence>
<gene>
    <name evidence="3" type="ORF">EC973_001408</name>
</gene>
<dbReference type="Pfam" id="PF00106">
    <property type="entry name" value="adh_short"/>
    <property type="match status" value="1"/>
</dbReference>
<accession>A0A8H7EMF5</accession>
<dbReference type="InterPro" id="IPR002347">
    <property type="entry name" value="SDR_fam"/>
</dbReference>
<dbReference type="SUPFAM" id="SSF51735">
    <property type="entry name" value="NAD(P)-binding Rossmann-fold domains"/>
    <property type="match status" value="1"/>
</dbReference>
<keyword evidence="4" id="KW-1185">Reference proteome</keyword>
<dbReference type="PRINTS" id="PR00081">
    <property type="entry name" value="GDHRDH"/>
</dbReference>
<dbReference type="OrthoDB" id="5840532at2759"/>
<reference evidence="3" key="1">
    <citation type="submission" date="2020-01" db="EMBL/GenBank/DDBJ databases">
        <title>Genome Sequencing of Three Apophysomyces-Like Fungal Strains Confirms a Novel Fungal Genus in the Mucoromycota with divergent Burkholderia-like Endosymbiotic Bacteria.</title>
        <authorList>
            <person name="Stajich J.E."/>
            <person name="Macias A.M."/>
            <person name="Carter-House D."/>
            <person name="Lovett B."/>
            <person name="Kasson L.R."/>
            <person name="Berry K."/>
            <person name="Grigoriev I."/>
            <person name="Chang Y."/>
            <person name="Spatafora J."/>
            <person name="Kasson M.T."/>
        </authorList>
    </citation>
    <scope>NUCLEOTIDE SEQUENCE</scope>
    <source>
        <strain evidence="3">NRRL A-21654</strain>
    </source>
</reference>
<dbReference type="GO" id="GO:0005737">
    <property type="term" value="C:cytoplasm"/>
    <property type="evidence" value="ECO:0007669"/>
    <property type="project" value="TreeGrafter"/>
</dbReference>
<sequence length="248" mass="26841">MFSFESKVAIVTGGSRGIGKAVAEALIERGSKVVIGDILDKEGQLVVEEINRKAQAKVAMFQHMDATKYKDIKHIFEVAKSEFGGVDIAIFNAGAGINANALVTPLDDDAEMEIFQINVGSVIKGNKVALMHMLNHGGVIVNTASISGLYPVNTKGMDATSVAYKFIKVTPKVDMSTVVEAFIKCITDEDMAGEVVMALPDGLHYPKVPPIPESCINEDILQLVTTRHAETIADTREKLKENLRVNKL</sequence>
<dbReference type="InterPro" id="IPR036291">
    <property type="entry name" value="NAD(P)-bd_dom_sf"/>
</dbReference>
<dbReference type="AlphaFoldDB" id="A0A8H7EMF5"/>
<dbReference type="PANTHER" id="PTHR44229">
    <property type="entry name" value="15-HYDROXYPROSTAGLANDIN DEHYDROGENASE [NAD(+)]"/>
    <property type="match status" value="1"/>
</dbReference>
<evidence type="ECO:0000256" key="2">
    <source>
        <dbReference type="ARBA" id="ARBA00023002"/>
    </source>
</evidence>
<comment type="caution">
    <text evidence="3">The sequence shown here is derived from an EMBL/GenBank/DDBJ whole genome shotgun (WGS) entry which is preliminary data.</text>
</comment>
<keyword evidence="2" id="KW-0560">Oxidoreductase</keyword>
<dbReference type="EMBL" id="JABAYA010000130">
    <property type="protein sequence ID" value="KAF7724075.1"/>
    <property type="molecule type" value="Genomic_DNA"/>
</dbReference>
<dbReference type="PANTHER" id="PTHR44229:SF4">
    <property type="entry name" value="15-HYDROXYPROSTAGLANDIN DEHYDROGENASE [NAD(+)]"/>
    <property type="match status" value="1"/>
</dbReference>
<dbReference type="Gene3D" id="3.40.50.720">
    <property type="entry name" value="NAD(P)-binding Rossmann-like Domain"/>
    <property type="match status" value="1"/>
</dbReference>
<name>A0A8H7EMF5_9FUNG</name>
<comment type="similarity">
    <text evidence="1">Belongs to the short-chain dehydrogenases/reductases (SDR) family.</text>
</comment>
<dbReference type="Proteomes" id="UP000605846">
    <property type="component" value="Unassembled WGS sequence"/>
</dbReference>